<evidence type="ECO:0000313" key="3">
    <source>
        <dbReference type="EMBL" id="KNC21376.1"/>
    </source>
</evidence>
<dbReference type="Proteomes" id="UP000037069">
    <property type="component" value="Unassembled WGS sequence"/>
</dbReference>
<feature type="region of interest" description="Disordered" evidence="1">
    <location>
        <begin position="21"/>
        <end position="42"/>
    </location>
</feature>
<dbReference type="PANTHER" id="PTHR21879:SF22">
    <property type="entry name" value="FI03362P-RELATED"/>
    <property type="match status" value="1"/>
</dbReference>
<gene>
    <name evidence="3" type="ORF">FF38_12532</name>
</gene>
<protein>
    <submittedName>
        <fullName evidence="3">Uncharacterized protein</fullName>
    </submittedName>
</protein>
<comment type="caution">
    <text evidence="3">The sequence shown here is derived from an EMBL/GenBank/DDBJ whole genome shotgun (WGS) entry which is preliminary data.</text>
</comment>
<accession>A0A0L0BMY3</accession>
<dbReference type="PANTHER" id="PTHR21879">
    <property type="entry name" value="FI03362P-RELATED-RELATED"/>
    <property type="match status" value="1"/>
</dbReference>
<feature type="transmembrane region" description="Helical" evidence="2">
    <location>
        <begin position="116"/>
        <end position="140"/>
    </location>
</feature>
<dbReference type="OrthoDB" id="6627826at2759"/>
<keyword evidence="2" id="KW-0812">Transmembrane</keyword>
<keyword evidence="2" id="KW-1133">Transmembrane helix</keyword>
<feature type="transmembrane region" description="Helical" evidence="2">
    <location>
        <begin position="90"/>
        <end position="110"/>
    </location>
</feature>
<proteinExistence type="predicted"/>
<name>A0A0L0BMY3_LUCCU</name>
<dbReference type="Pfam" id="PF07898">
    <property type="entry name" value="DUF1676"/>
    <property type="match status" value="1"/>
</dbReference>
<keyword evidence="4" id="KW-1185">Reference proteome</keyword>
<reference evidence="3 4" key="1">
    <citation type="journal article" date="2015" name="Nat. Commun.">
        <title>Lucilia cuprina genome unlocks parasitic fly biology to underpin future interventions.</title>
        <authorList>
            <person name="Anstead C.A."/>
            <person name="Korhonen P.K."/>
            <person name="Young N.D."/>
            <person name="Hall R.S."/>
            <person name="Jex A.R."/>
            <person name="Murali S.C."/>
            <person name="Hughes D.S."/>
            <person name="Lee S.F."/>
            <person name="Perry T."/>
            <person name="Stroehlein A.J."/>
            <person name="Ansell B.R."/>
            <person name="Breugelmans B."/>
            <person name="Hofmann A."/>
            <person name="Qu J."/>
            <person name="Dugan S."/>
            <person name="Lee S.L."/>
            <person name="Chao H."/>
            <person name="Dinh H."/>
            <person name="Han Y."/>
            <person name="Doddapaneni H.V."/>
            <person name="Worley K.C."/>
            <person name="Muzny D.M."/>
            <person name="Ioannidis P."/>
            <person name="Waterhouse R.M."/>
            <person name="Zdobnov E.M."/>
            <person name="James P.J."/>
            <person name="Bagnall N.H."/>
            <person name="Kotze A.C."/>
            <person name="Gibbs R.A."/>
            <person name="Richards S."/>
            <person name="Batterham P."/>
            <person name="Gasser R.B."/>
        </authorList>
    </citation>
    <scope>NUCLEOTIDE SEQUENCE [LARGE SCALE GENOMIC DNA]</scope>
    <source>
        <strain evidence="3 4">LS</strain>
        <tissue evidence="3">Full body</tissue>
    </source>
</reference>
<dbReference type="GO" id="GO:0016020">
    <property type="term" value="C:membrane"/>
    <property type="evidence" value="ECO:0007669"/>
    <property type="project" value="TreeGrafter"/>
</dbReference>
<dbReference type="STRING" id="7375.A0A0L0BMY3"/>
<evidence type="ECO:0000256" key="2">
    <source>
        <dbReference type="SAM" id="Phobius"/>
    </source>
</evidence>
<sequence length="255" mass="28484">MSKLIMFITIAKANEIAKEENNEKQNVISSAEESVNNDETKDLRTEKLSRQSISLWPNIEQDQDLLLLEQVLQDIEGRGKSQRYKKLTKFMYPLFMGVLVAKIVLIPLILKMLTAISASALVMGKIALIATGFIALSSIFSHGIYDTKDRFELIYLPNGRPYRSTTGGFSLYDDQSWSDSNNQYAVVAPAAAGQQQKYIPVNLKPEFTYNSYRAAAGELGGGGSGRVGNSINDLYYYSQHNYNNNNNNNDGKPFL</sequence>
<dbReference type="AlphaFoldDB" id="A0A0L0BMY3"/>
<evidence type="ECO:0000313" key="4">
    <source>
        <dbReference type="Proteomes" id="UP000037069"/>
    </source>
</evidence>
<dbReference type="EMBL" id="JRES01001623">
    <property type="protein sequence ID" value="KNC21376.1"/>
    <property type="molecule type" value="Genomic_DNA"/>
</dbReference>
<feature type="compositionally biased region" description="Polar residues" evidence="1">
    <location>
        <begin position="25"/>
        <end position="34"/>
    </location>
</feature>
<keyword evidence="2" id="KW-0472">Membrane</keyword>
<evidence type="ECO:0000256" key="1">
    <source>
        <dbReference type="SAM" id="MobiDB-lite"/>
    </source>
</evidence>
<organism evidence="3 4">
    <name type="scientific">Lucilia cuprina</name>
    <name type="common">Green bottle fly</name>
    <name type="synonym">Australian sheep blowfly</name>
    <dbReference type="NCBI Taxonomy" id="7375"/>
    <lineage>
        <taxon>Eukaryota</taxon>
        <taxon>Metazoa</taxon>
        <taxon>Ecdysozoa</taxon>
        <taxon>Arthropoda</taxon>
        <taxon>Hexapoda</taxon>
        <taxon>Insecta</taxon>
        <taxon>Pterygota</taxon>
        <taxon>Neoptera</taxon>
        <taxon>Endopterygota</taxon>
        <taxon>Diptera</taxon>
        <taxon>Brachycera</taxon>
        <taxon>Muscomorpha</taxon>
        <taxon>Oestroidea</taxon>
        <taxon>Calliphoridae</taxon>
        <taxon>Luciliinae</taxon>
        <taxon>Lucilia</taxon>
    </lineage>
</organism>
<dbReference type="InterPro" id="IPR012464">
    <property type="entry name" value="DUF1676"/>
</dbReference>